<accession>X1FME5</accession>
<comment type="caution">
    <text evidence="1">The sequence shown here is derived from an EMBL/GenBank/DDBJ whole genome shotgun (WGS) entry which is preliminary data.</text>
</comment>
<protein>
    <submittedName>
        <fullName evidence="1">Uncharacterized protein</fullName>
    </submittedName>
</protein>
<reference evidence="1" key="1">
    <citation type="journal article" date="2014" name="Front. Microbiol.">
        <title>High frequency of phylogenetically diverse reductive dehalogenase-homologous genes in deep subseafloor sedimentary metagenomes.</title>
        <authorList>
            <person name="Kawai M."/>
            <person name="Futagami T."/>
            <person name="Toyoda A."/>
            <person name="Takaki Y."/>
            <person name="Nishi S."/>
            <person name="Hori S."/>
            <person name="Arai W."/>
            <person name="Tsubouchi T."/>
            <person name="Morono Y."/>
            <person name="Uchiyama I."/>
            <person name="Ito T."/>
            <person name="Fujiyama A."/>
            <person name="Inagaki F."/>
            <person name="Takami H."/>
        </authorList>
    </citation>
    <scope>NUCLEOTIDE SEQUENCE</scope>
    <source>
        <strain evidence="1">Expedition CK06-06</strain>
    </source>
</reference>
<sequence>ANQDFTLSGAIATFVADALAWAQDAGAGPEDCFQMILVLDGAQCFAFMDLTLDGGVTPLSLKAAPIGVNFGAGTRAILTSEANAA</sequence>
<evidence type="ECO:0000313" key="1">
    <source>
        <dbReference type="EMBL" id="GAH33690.1"/>
    </source>
</evidence>
<organism evidence="1">
    <name type="scientific">marine sediment metagenome</name>
    <dbReference type="NCBI Taxonomy" id="412755"/>
    <lineage>
        <taxon>unclassified sequences</taxon>
        <taxon>metagenomes</taxon>
        <taxon>ecological metagenomes</taxon>
    </lineage>
</organism>
<proteinExistence type="predicted"/>
<dbReference type="EMBL" id="BARU01007874">
    <property type="protein sequence ID" value="GAH33690.1"/>
    <property type="molecule type" value="Genomic_DNA"/>
</dbReference>
<dbReference type="AlphaFoldDB" id="X1FME5"/>
<feature type="non-terminal residue" evidence="1">
    <location>
        <position position="1"/>
    </location>
</feature>
<gene>
    <name evidence="1" type="ORF">S03H2_15480</name>
</gene>
<name>X1FME5_9ZZZZ</name>